<protein>
    <recommendedName>
        <fullName evidence="1">VWFA domain-containing protein</fullName>
    </recommendedName>
</protein>
<feature type="domain" description="VWFA" evidence="1">
    <location>
        <begin position="96"/>
        <end position="264"/>
    </location>
</feature>
<dbReference type="CDD" id="cd00198">
    <property type="entry name" value="vWFA"/>
    <property type="match status" value="1"/>
</dbReference>
<dbReference type="Pfam" id="PF01882">
    <property type="entry name" value="DUF58"/>
    <property type="match status" value="1"/>
</dbReference>
<sequence>MFGWLRKQGPISAPRAIDDDAFDEEFQRRLEALAIASRRLVSGRMRAERRSQKTGAGIEFADHREYAPGDDFRHLDWKLYGRSEKLLLKLFQEEEDLSVYLLLDTSGSMQFGAPQKLAYGKRIAAALAYVALSTLDRVSVLTFADVIGARLPPTRGKSRIFKVFEFLRGTRPEGRTGIEGAMRAFAAQHKRRGVAIVISDLYDPAGFERGIDALRYARFEPFVIQLVDPTEARPPLHGDVRLVDRETGESREVTVTPRVLERYAAAHAAYLAGIASYCAQKQVPHVVIETSTAWDDAVLSVLRRGGLLG</sequence>
<reference evidence="2 3" key="1">
    <citation type="submission" date="2015-03" db="EMBL/GenBank/DDBJ databases">
        <title>Genome assembly of Sandaracinus amylolyticus DSM 53668.</title>
        <authorList>
            <person name="Sharma G."/>
            <person name="Subramanian S."/>
        </authorList>
    </citation>
    <scope>NUCLEOTIDE SEQUENCE [LARGE SCALE GENOMIC DNA]</scope>
    <source>
        <strain evidence="2 3">DSM 53668</strain>
    </source>
</reference>
<dbReference type="PANTHER" id="PTHR33608">
    <property type="entry name" value="BLL2464 PROTEIN"/>
    <property type="match status" value="1"/>
</dbReference>
<organism evidence="2 3">
    <name type="scientific">Sandaracinus amylolyticus</name>
    <dbReference type="NCBI Taxonomy" id="927083"/>
    <lineage>
        <taxon>Bacteria</taxon>
        <taxon>Pseudomonadati</taxon>
        <taxon>Myxococcota</taxon>
        <taxon>Polyangia</taxon>
        <taxon>Polyangiales</taxon>
        <taxon>Sandaracinaceae</taxon>
        <taxon>Sandaracinus</taxon>
    </lineage>
</organism>
<dbReference type="InterPro" id="IPR036465">
    <property type="entry name" value="vWFA_dom_sf"/>
</dbReference>
<dbReference type="STRING" id="927083.DB32_003452"/>
<dbReference type="AlphaFoldDB" id="A0A0F6YI37"/>
<dbReference type="Gene3D" id="3.40.50.410">
    <property type="entry name" value="von Willebrand factor, type A domain"/>
    <property type="match status" value="1"/>
</dbReference>
<dbReference type="RefSeq" id="WP_083457431.1">
    <property type="nucleotide sequence ID" value="NZ_CP011125.1"/>
</dbReference>
<accession>A0A0F6YI37</accession>
<dbReference type="EMBL" id="CP011125">
    <property type="protein sequence ID" value="AKF06303.1"/>
    <property type="molecule type" value="Genomic_DNA"/>
</dbReference>
<evidence type="ECO:0000259" key="1">
    <source>
        <dbReference type="SMART" id="SM00327"/>
    </source>
</evidence>
<dbReference type="PANTHER" id="PTHR33608:SF7">
    <property type="entry name" value="DUF58 DOMAIN-CONTAINING PROTEIN"/>
    <property type="match status" value="1"/>
</dbReference>
<proteinExistence type="predicted"/>
<evidence type="ECO:0000313" key="3">
    <source>
        <dbReference type="Proteomes" id="UP000034883"/>
    </source>
</evidence>
<dbReference type="InterPro" id="IPR002035">
    <property type="entry name" value="VWF_A"/>
</dbReference>
<dbReference type="InterPro" id="IPR002881">
    <property type="entry name" value="DUF58"/>
</dbReference>
<evidence type="ECO:0000313" key="2">
    <source>
        <dbReference type="EMBL" id="AKF06303.1"/>
    </source>
</evidence>
<dbReference type="Proteomes" id="UP000034883">
    <property type="component" value="Chromosome"/>
</dbReference>
<dbReference type="SMART" id="SM00327">
    <property type="entry name" value="VWA"/>
    <property type="match status" value="1"/>
</dbReference>
<name>A0A0F6YI37_9BACT</name>
<keyword evidence="3" id="KW-1185">Reference proteome</keyword>
<gene>
    <name evidence="2" type="ORF">DB32_003452</name>
</gene>
<dbReference type="OrthoDB" id="9776116at2"/>
<dbReference type="SUPFAM" id="SSF53300">
    <property type="entry name" value="vWA-like"/>
    <property type="match status" value="1"/>
</dbReference>
<dbReference type="KEGG" id="samy:DB32_003452"/>